<dbReference type="SUPFAM" id="SSF46894">
    <property type="entry name" value="C-terminal effector domain of the bipartite response regulators"/>
    <property type="match status" value="1"/>
</dbReference>
<dbReference type="Proteomes" id="UP000011074">
    <property type="component" value="Chromosome"/>
</dbReference>
<accession>A0A8A1UY20</accession>
<evidence type="ECO:0000259" key="8">
    <source>
        <dbReference type="PROSITE" id="PS51755"/>
    </source>
</evidence>
<dbReference type="GO" id="GO:0000160">
    <property type="term" value="P:phosphorelay signal transduction system"/>
    <property type="evidence" value="ECO:0007669"/>
    <property type="project" value="UniProtKB-KW"/>
</dbReference>
<dbReference type="InterPro" id="IPR027417">
    <property type="entry name" value="P-loop_NTPase"/>
</dbReference>
<proteinExistence type="inferred from homology"/>
<evidence type="ECO:0000256" key="3">
    <source>
        <dbReference type="ARBA" id="ARBA00023015"/>
    </source>
</evidence>
<dbReference type="Gene3D" id="1.25.40.10">
    <property type="entry name" value="Tetratricopeptide repeat domain"/>
    <property type="match status" value="3"/>
</dbReference>
<organism evidence="9 10">
    <name type="scientific">Streptomyces rimosus subsp. rimosus (strain ATCC 10970 / DSM 40260 / JCM 4667 / NRRL 2234)</name>
    <dbReference type="NCBI Taxonomy" id="1265868"/>
    <lineage>
        <taxon>Bacteria</taxon>
        <taxon>Bacillati</taxon>
        <taxon>Actinomycetota</taxon>
        <taxon>Actinomycetes</taxon>
        <taxon>Kitasatosporales</taxon>
        <taxon>Streptomycetaceae</taxon>
        <taxon>Streptomyces</taxon>
    </lineage>
</organism>
<dbReference type="InterPro" id="IPR019734">
    <property type="entry name" value="TPR_rpt"/>
</dbReference>
<dbReference type="SUPFAM" id="SSF48452">
    <property type="entry name" value="TPR-like"/>
    <property type="match status" value="3"/>
</dbReference>
<dbReference type="InterPro" id="IPR011990">
    <property type="entry name" value="TPR-like_helical_dom_sf"/>
</dbReference>
<feature type="domain" description="OmpR/PhoB-type" evidence="8">
    <location>
        <begin position="1"/>
        <end position="95"/>
    </location>
</feature>
<dbReference type="InterPro" id="IPR051677">
    <property type="entry name" value="AfsR-DnrI-RedD_regulator"/>
</dbReference>
<dbReference type="Pfam" id="PF13424">
    <property type="entry name" value="TPR_12"/>
    <property type="match status" value="1"/>
</dbReference>
<name>A0A8A1UY20_STRR1</name>
<dbReference type="GO" id="GO:0006355">
    <property type="term" value="P:regulation of DNA-templated transcription"/>
    <property type="evidence" value="ECO:0007669"/>
    <property type="project" value="InterPro"/>
</dbReference>
<dbReference type="AlphaFoldDB" id="A0A8A1UY20"/>
<keyword evidence="2" id="KW-0902">Two-component regulatory system</keyword>
<dbReference type="PANTHER" id="PTHR35807">
    <property type="entry name" value="TRANSCRIPTIONAL REGULATOR REDD-RELATED"/>
    <property type="match status" value="1"/>
</dbReference>
<dbReference type="GO" id="GO:0003677">
    <property type="term" value="F:DNA binding"/>
    <property type="evidence" value="ECO:0007669"/>
    <property type="project" value="UniProtKB-UniRule"/>
</dbReference>
<dbReference type="RefSeq" id="WP_030182725.1">
    <property type="nucleotide sequence ID" value="NZ_CP048261.1"/>
</dbReference>
<gene>
    <name evidence="9" type="ORF">SRIM_027605</name>
</gene>
<reference evidence="9" key="1">
    <citation type="submission" date="2012-12" db="EMBL/GenBank/DDBJ databases">
        <authorList>
            <person name="Pethick F.E."/>
            <person name="MacFadyen A.C."/>
            <person name="Tang Z."/>
            <person name="Sangal V."/>
            <person name="Tze-Tze L."/>
            <person name="Chu J."/>
            <person name="Guo M."/>
            <person name="Kirby R."/>
            <person name="Hoskisson P.A."/>
            <person name="Herron P.R."/>
            <person name="Hunter I.S."/>
        </authorList>
    </citation>
    <scope>NUCLEOTIDE SEQUENCE</scope>
    <source>
        <strain evidence="9">ATCC 10970</strain>
    </source>
</reference>
<dbReference type="Gene3D" id="3.40.50.300">
    <property type="entry name" value="P-loop containing nucleotide triphosphate hydrolases"/>
    <property type="match status" value="1"/>
</dbReference>
<evidence type="ECO:0000256" key="2">
    <source>
        <dbReference type="ARBA" id="ARBA00023012"/>
    </source>
</evidence>
<dbReference type="InterPro" id="IPR036388">
    <property type="entry name" value="WH-like_DNA-bd_sf"/>
</dbReference>
<comment type="similarity">
    <text evidence="1">Belongs to the AfsR/DnrI/RedD regulatory family.</text>
</comment>
<dbReference type="EMBL" id="CP048261">
    <property type="protein sequence ID" value="QST83434.1"/>
    <property type="molecule type" value="Genomic_DNA"/>
</dbReference>
<feature type="region of interest" description="Disordered" evidence="7">
    <location>
        <begin position="250"/>
        <end position="287"/>
    </location>
</feature>
<sequence length="1060" mass="115264">MHVDIRVLGPVDIRLNGRPDPLGSLKERALLAALSVDAGRPVPLDTLIARLWDDHPPAKARAGLHSYAARLRRRLRAGDGSAALTQQAHAYTLDVPPGQVDCHRFRDLAARARALADAGDDSGALAVFEEAEALWRGEPLCGLYGLWAEGVRARLAEHRLAATLRRLAIGLRRGRFAELTGELAALWEQHPTDEDLVAQLMIANYGCGRQADALRAYETTRRRLATELGTAPGEALARVHRHILDGAPVDRLLPRGAPPPTAAAPPATAAPGPGAPPVPDNLPSHGELVGREDELRVLTGPVRDGAVIALQAISGMAGVGKSLLAIHLAHRLARRYPDGRIYLDLCAHAPGRPPLTPQAALAALLRVLGVPADGIPRDPDALTSLWRALLSTRRAVVVLDDAAGPDQVRPLLPVGSRSLTIITSRRRMAGVPGIRPVFLDVLPPQDAATLFVRLVGDDRAGDPAEVATVVRLCGRLPLAVELAAGRLVSRPSWTTAHLVQRLSRGHGRLGEIRDPYRDIARVFEMSYYTLDDEQRTVFRLLALHPGPQFGPHAAAALTGLPLAAAERTVEALLDAHLVQEPEADRYQYHDLIAEYALTLAAGDPPEVREAALHRLSAFYLCAADRADRLVNPRRSRLDVPYTPDPELLPRWNGAQEAKEWLAAEHQALFAAEQHARTHGAPDRAAWFGHVLAAFLDTEGHWAEAERIHRHAALYWQQCRDRRAEARAQTDLSTTHAHAGRYPQAEAAGRRALELARAVGDTEAEAEALQKLGVLHWHRGEYRSMLAVQSAAVELRMRSGDRWNQARSTNNLGIAHLHLGDPAAAMLHFRRALSMFREIGDKRGETQSLNNLADAQLHTGEQEAARTSFAQALAIAAESGSRSEQAMARINLASTFRMPQELGAALGLYAEALRSFQQLGDRRNETITLVNTGNALRDSGEFAAAGRHYEKALELARTIGAGLEEAQALRGLGVTGHRLGLLEVSAGHLELALSVARRIGSPEEEARSCDALAELHLANGDRGKAGALWRIALELFERLDAFEFQRVEERAMQVGCIDLRE</sequence>
<dbReference type="Gene3D" id="1.10.10.10">
    <property type="entry name" value="Winged helix-like DNA-binding domain superfamily/Winged helix DNA-binding domain"/>
    <property type="match status" value="1"/>
</dbReference>
<evidence type="ECO:0000256" key="5">
    <source>
        <dbReference type="ARBA" id="ARBA00023163"/>
    </source>
</evidence>
<dbReference type="Pfam" id="PF03704">
    <property type="entry name" value="BTAD"/>
    <property type="match status" value="1"/>
</dbReference>
<dbReference type="GeneID" id="66857817"/>
<dbReference type="CDD" id="cd15831">
    <property type="entry name" value="BTAD"/>
    <property type="match status" value="1"/>
</dbReference>
<dbReference type="GO" id="GO:0043531">
    <property type="term" value="F:ADP binding"/>
    <property type="evidence" value="ECO:0007669"/>
    <property type="project" value="InterPro"/>
</dbReference>
<evidence type="ECO:0000256" key="6">
    <source>
        <dbReference type="PROSITE-ProRule" id="PRU01091"/>
    </source>
</evidence>
<keyword evidence="5" id="KW-0804">Transcription</keyword>
<dbReference type="Pfam" id="PF13374">
    <property type="entry name" value="TPR_10"/>
    <property type="match status" value="1"/>
</dbReference>
<dbReference type="InterPro" id="IPR016032">
    <property type="entry name" value="Sig_transdc_resp-reg_C-effctor"/>
</dbReference>
<dbReference type="SMART" id="SM00028">
    <property type="entry name" value="TPR"/>
    <property type="match status" value="8"/>
</dbReference>
<dbReference type="InterPro" id="IPR001867">
    <property type="entry name" value="OmpR/PhoB-type_DNA-bd"/>
</dbReference>
<dbReference type="Pfam" id="PF13181">
    <property type="entry name" value="TPR_8"/>
    <property type="match status" value="1"/>
</dbReference>
<evidence type="ECO:0000256" key="7">
    <source>
        <dbReference type="SAM" id="MobiDB-lite"/>
    </source>
</evidence>
<protein>
    <submittedName>
        <fullName evidence="9">Tetratricopeptide repeat protein</fullName>
    </submittedName>
</protein>
<evidence type="ECO:0000313" key="10">
    <source>
        <dbReference type="Proteomes" id="UP000011074"/>
    </source>
</evidence>
<reference evidence="9" key="3">
    <citation type="journal article" date="2021" name="bioRxiv">
        <title>Bilateral symmetry of linear streptomycete chromosomes.</title>
        <authorList>
            <person name="Algora-Gallardo L."/>
            <person name="Schniete J.K."/>
            <person name="Mark D.R."/>
            <person name="Hunter I.S."/>
            <person name="Herron P.R."/>
        </authorList>
    </citation>
    <scope>NUCLEOTIDE SEQUENCE</scope>
    <source>
        <strain evidence="9">ATCC 10970</strain>
    </source>
</reference>
<dbReference type="PROSITE" id="PS51755">
    <property type="entry name" value="OMPR_PHOB"/>
    <property type="match status" value="1"/>
</dbReference>
<reference evidence="9" key="2">
    <citation type="submission" date="2020-01" db="EMBL/GenBank/DDBJ databases">
        <authorList>
            <person name="Algora L."/>
            <person name="Schniete J.K."/>
            <person name="MacFadyen A."/>
            <person name="Hoskisson P.A."/>
            <person name="Hunter I.S."/>
            <person name="Herron P.R."/>
        </authorList>
    </citation>
    <scope>NUCLEOTIDE SEQUENCE</scope>
    <source>
        <strain evidence="9">ATCC 10970</strain>
    </source>
</reference>
<evidence type="ECO:0000256" key="4">
    <source>
        <dbReference type="ARBA" id="ARBA00023125"/>
    </source>
</evidence>
<evidence type="ECO:0000256" key="1">
    <source>
        <dbReference type="ARBA" id="ARBA00005820"/>
    </source>
</evidence>
<dbReference type="PANTHER" id="PTHR35807:SF1">
    <property type="entry name" value="TRANSCRIPTIONAL REGULATOR REDD"/>
    <property type="match status" value="1"/>
</dbReference>
<dbReference type="InterPro" id="IPR005158">
    <property type="entry name" value="BTAD"/>
</dbReference>
<feature type="DNA-binding region" description="OmpR/PhoB-type" evidence="6">
    <location>
        <begin position="1"/>
        <end position="95"/>
    </location>
</feature>
<dbReference type="PRINTS" id="PR00364">
    <property type="entry name" value="DISEASERSIST"/>
</dbReference>
<evidence type="ECO:0000313" key="9">
    <source>
        <dbReference type="EMBL" id="QST83434.1"/>
    </source>
</evidence>
<keyword evidence="4 6" id="KW-0238">DNA-binding</keyword>
<dbReference type="SMART" id="SM01043">
    <property type="entry name" value="BTAD"/>
    <property type="match status" value="1"/>
</dbReference>
<dbReference type="SMART" id="SM00862">
    <property type="entry name" value="Trans_reg_C"/>
    <property type="match status" value="1"/>
</dbReference>
<dbReference type="SUPFAM" id="SSF52540">
    <property type="entry name" value="P-loop containing nucleoside triphosphate hydrolases"/>
    <property type="match status" value="1"/>
</dbReference>
<keyword evidence="3" id="KW-0805">Transcription regulation</keyword>